<reference evidence="1 2" key="1">
    <citation type="submission" date="2018-07" db="EMBL/GenBank/DDBJ databases">
        <title>Genomic Encyclopedia of Type Strains, Phase III (KMG-III): the genomes of soil and plant-associated and newly described type strains.</title>
        <authorList>
            <person name="Whitman W."/>
        </authorList>
    </citation>
    <scope>NUCLEOTIDE SEQUENCE [LARGE SCALE GENOMIC DNA]</scope>
    <source>
        <strain evidence="1 2">CECT 7506</strain>
    </source>
</reference>
<organism evidence="1 2">
    <name type="scientific">Paenibacillus prosopidis</name>
    <dbReference type="NCBI Taxonomy" id="630520"/>
    <lineage>
        <taxon>Bacteria</taxon>
        <taxon>Bacillati</taxon>
        <taxon>Bacillota</taxon>
        <taxon>Bacilli</taxon>
        <taxon>Bacillales</taxon>
        <taxon>Paenibacillaceae</taxon>
        <taxon>Paenibacillus</taxon>
    </lineage>
</organism>
<proteinExistence type="predicted"/>
<dbReference type="EMBL" id="QPJD01000007">
    <property type="protein sequence ID" value="RCW47901.1"/>
    <property type="molecule type" value="Genomic_DNA"/>
</dbReference>
<accession>A0A368VZP6</accession>
<keyword evidence="2" id="KW-1185">Reference proteome</keyword>
<sequence length="138" mass="16130">MTTSPEYLTKDSPPIELEPKENAIVNLSLDKVPIHPPKRNKCFHKKKKCSYRGLVPVTVIFCLTQRKKTKVVKYRVQAILKRSLRYGKPIELLSNHTKWSKRLKRKCGKEKGTVRTTGSMMIKTRSHAVIKQRFHWTM</sequence>
<name>A0A368VZP6_9BACL</name>
<gene>
    <name evidence="1" type="ORF">DFP97_107101</name>
</gene>
<dbReference type="AlphaFoldDB" id="A0A368VZP6"/>
<evidence type="ECO:0000313" key="1">
    <source>
        <dbReference type="EMBL" id="RCW47901.1"/>
    </source>
</evidence>
<comment type="caution">
    <text evidence="1">The sequence shown here is derived from an EMBL/GenBank/DDBJ whole genome shotgun (WGS) entry which is preliminary data.</text>
</comment>
<evidence type="ECO:0000313" key="2">
    <source>
        <dbReference type="Proteomes" id="UP000252415"/>
    </source>
</evidence>
<protein>
    <submittedName>
        <fullName evidence="1">Uncharacterized protein</fullName>
    </submittedName>
</protein>
<dbReference type="Proteomes" id="UP000252415">
    <property type="component" value="Unassembled WGS sequence"/>
</dbReference>